<dbReference type="AlphaFoldDB" id="A0AAE1S9X2"/>
<protein>
    <submittedName>
        <fullName evidence="1">Uncharacterized protein</fullName>
    </submittedName>
</protein>
<reference evidence="1" key="1">
    <citation type="submission" date="2023-12" db="EMBL/GenBank/DDBJ databases">
        <title>Genome assembly of Anisodus tanguticus.</title>
        <authorList>
            <person name="Wang Y.-J."/>
        </authorList>
    </citation>
    <scope>NUCLEOTIDE SEQUENCE</scope>
    <source>
        <strain evidence="1">KB-2021</strain>
        <tissue evidence="1">Leaf</tissue>
    </source>
</reference>
<evidence type="ECO:0000313" key="2">
    <source>
        <dbReference type="Proteomes" id="UP001291623"/>
    </source>
</evidence>
<comment type="caution">
    <text evidence="1">The sequence shown here is derived from an EMBL/GenBank/DDBJ whole genome shotgun (WGS) entry which is preliminary data.</text>
</comment>
<dbReference type="PANTHER" id="PTHR44102">
    <property type="entry name" value="PROTEIN NPG1"/>
    <property type="match status" value="1"/>
</dbReference>
<organism evidence="1 2">
    <name type="scientific">Anisodus tanguticus</name>
    <dbReference type="NCBI Taxonomy" id="243964"/>
    <lineage>
        <taxon>Eukaryota</taxon>
        <taxon>Viridiplantae</taxon>
        <taxon>Streptophyta</taxon>
        <taxon>Embryophyta</taxon>
        <taxon>Tracheophyta</taxon>
        <taxon>Spermatophyta</taxon>
        <taxon>Magnoliopsida</taxon>
        <taxon>eudicotyledons</taxon>
        <taxon>Gunneridae</taxon>
        <taxon>Pentapetalae</taxon>
        <taxon>asterids</taxon>
        <taxon>lamiids</taxon>
        <taxon>Solanales</taxon>
        <taxon>Solanaceae</taxon>
        <taxon>Solanoideae</taxon>
        <taxon>Hyoscyameae</taxon>
        <taxon>Anisodus</taxon>
    </lineage>
</organism>
<gene>
    <name evidence="1" type="ORF">RND71_013985</name>
</gene>
<name>A0AAE1S9X2_9SOLA</name>
<keyword evidence="2" id="KW-1185">Reference proteome</keyword>
<dbReference type="Proteomes" id="UP001291623">
    <property type="component" value="Unassembled WGS sequence"/>
</dbReference>
<dbReference type="PANTHER" id="PTHR44102:SF12">
    <property type="entry name" value="PROTEIN NPGR2"/>
    <property type="match status" value="1"/>
</dbReference>
<sequence length="187" mass="20855">MDEMVPSLESLATKDYTSNVHSSRAGEAGKKTDTGIIEEAESSLRESGCLNYEETLSKAVELLPELCKLADAPREAIMSYHRAHLHHWDLDIQTTAKIQKEFAIFLLYSGGESCPPTLRSQMDGSFVPRNNIEEAILLLMILVRKISLQRIEWDPSIIDHLSYALSISGGLKTLASKVEELLPRTIN</sequence>
<dbReference type="InterPro" id="IPR043376">
    <property type="entry name" value="NPG1-like"/>
</dbReference>
<accession>A0AAE1S9X2</accession>
<evidence type="ECO:0000313" key="1">
    <source>
        <dbReference type="EMBL" id="KAK4366105.1"/>
    </source>
</evidence>
<proteinExistence type="predicted"/>
<dbReference type="EMBL" id="JAVYJV010000007">
    <property type="protein sequence ID" value="KAK4366105.1"/>
    <property type="molecule type" value="Genomic_DNA"/>
</dbReference>